<feature type="compositionally biased region" description="Acidic residues" evidence="2">
    <location>
        <begin position="1"/>
        <end position="13"/>
    </location>
</feature>
<dbReference type="PANTHER" id="PTHR13384:SF19">
    <property type="entry name" value="G PATCH DOMAIN-CONTAINING PROTEIN 1"/>
    <property type="match status" value="1"/>
</dbReference>
<feature type="compositionally biased region" description="Basic and acidic residues" evidence="2">
    <location>
        <begin position="981"/>
        <end position="997"/>
    </location>
</feature>
<keyword evidence="5" id="KW-1185">Reference proteome</keyword>
<dbReference type="InterPro" id="IPR011666">
    <property type="entry name" value="DUF1604"/>
</dbReference>
<feature type="compositionally biased region" description="Polar residues" evidence="2">
    <location>
        <begin position="812"/>
        <end position="821"/>
    </location>
</feature>
<feature type="compositionally biased region" description="Basic and acidic residues" evidence="2">
    <location>
        <begin position="1191"/>
        <end position="1209"/>
    </location>
</feature>
<feature type="compositionally biased region" description="Basic and acidic residues" evidence="2">
    <location>
        <begin position="1004"/>
        <end position="1018"/>
    </location>
</feature>
<organism evidence="4 5">
    <name type="scientific">Crotalus adamanteus</name>
    <name type="common">Eastern diamondback rattlesnake</name>
    <dbReference type="NCBI Taxonomy" id="8729"/>
    <lineage>
        <taxon>Eukaryota</taxon>
        <taxon>Metazoa</taxon>
        <taxon>Chordata</taxon>
        <taxon>Craniata</taxon>
        <taxon>Vertebrata</taxon>
        <taxon>Euteleostomi</taxon>
        <taxon>Lepidosauria</taxon>
        <taxon>Squamata</taxon>
        <taxon>Bifurcata</taxon>
        <taxon>Unidentata</taxon>
        <taxon>Episquamata</taxon>
        <taxon>Toxicofera</taxon>
        <taxon>Serpentes</taxon>
        <taxon>Colubroidea</taxon>
        <taxon>Viperidae</taxon>
        <taxon>Crotalinae</taxon>
        <taxon>Crotalus</taxon>
    </lineage>
</organism>
<dbReference type="GO" id="GO:0006397">
    <property type="term" value="P:mRNA processing"/>
    <property type="evidence" value="ECO:0007669"/>
    <property type="project" value="InterPro"/>
</dbReference>
<reference evidence="4 5" key="1">
    <citation type="journal article" date="2024" name="Proc. Natl. Acad. Sci. U.S.A.">
        <title>The genetic regulatory architecture and epigenomic basis for age-related changes in rattlesnake venom.</title>
        <authorList>
            <person name="Hogan M.P."/>
            <person name="Holding M.L."/>
            <person name="Nystrom G.S."/>
            <person name="Colston T.J."/>
            <person name="Bartlett D.A."/>
            <person name="Mason A.J."/>
            <person name="Ellsworth S.A."/>
            <person name="Rautsaw R.M."/>
            <person name="Lawrence K.C."/>
            <person name="Strickland J.L."/>
            <person name="He B."/>
            <person name="Fraser P."/>
            <person name="Margres M.J."/>
            <person name="Gilbert D.M."/>
            <person name="Gibbs H.L."/>
            <person name="Parkinson C.L."/>
            <person name="Rokyta D.R."/>
        </authorList>
    </citation>
    <scope>NUCLEOTIDE SEQUENCE [LARGE SCALE GENOMIC DNA]</scope>
    <source>
        <strain evidence="4">DRR0105</strain>
    </source>
</reference>
<protein>
    <submittedName>
        <fullName evidence="4">G patch domain-containing protein 1</fullName>
    </submittedName>
</protein>
<feature type="region of interest" description="Disordered" evidence="2">
    <location>
        <begin position="1"/>
        <end position="20"/>
    </location>
</feature>
<feature type="compositionally biased region" description="Basic and acidic residues" evidence="2">
    <location>
        <begin position="676"/>
        <end position="685"/>
    </location>
</feature>
<proteinExistence type="inferred from homology"/>
<feature type="compositionally biased region" description="Basic and acidic residues" evidence="2">
    <location>
        <begin position="899"/>
        <end position="914"/>
    </location>
</feature>
<feature type="region of interest" description="Disordered" evidence="2">
    <location>
        <begin position="656"/>
        <end position="685"/>
    </location>
</feature>
<feature type="compositionally biased region" description="Basic residues" evidence="2">
    <location>
        <begin position="1161"/>
        <end position="1190"/>
    </location>
</feature>
<comment type="caution">
    <text evidence="4">The sequence shown here is derived from an EMBL/GenBank/DDBJ whole genome shotgun (WGS) entry which is preliminary data.</text>
</comment>
<feature type="region of interest" description="Disordered" evidence="2">
    <location>
        <begin position="170"/>
        <end position="228"/>
    </location>
</feature>
<dbReference type="Proteomes" id="UP001474421">
    <property type="component" value="Unassembled WGS sequence"/>
</dbReference>
<dbReference type="PROSITE" id="PS50174">
    <property type="entry name" value="G_PATCH"/>
    <property type="match status" value="1"/>
</dbReference>
<name>A0AAW1AU76_CROAD</name>
<feature type="compositionally biased region" description="Basic residues" evidence="2">
    <location>
        <begin position="961"/>
        <end position="980"/>
    </location>
</feature>
<feature type="compositionally biased region" description="Polar residues" evidence="2">
    <location>
        <begin position="656"/>
        <end position="668"/>
    </location>
</feature>
<dbReference type="EMBL" id="JAOTOJ010000015">
    <property type="protein sequence ID" value="KAK9392757.1"/>
    <property type="molecule type" value="Genomic_DNA"/>
</dbReference>
<dbReference type="Pfam" id="PF26093">
    <property type="entry name" value="HTH_TGH"/>
    <property type="match status" value="1"/>
</dbReference>
<evidence type="ECO:0000256" key="1">
    <source>
        <dbReference type="ARBA" id="ARBA00008600"/>
    </source>
</evidence>
<comment type="similarity">
    <text evidence="1">Belongs to the GPATCH1 family.</text>
</comment>
<feature type="compositionally biased region" description="Basic residues" evidence="2">
    <location>
        <begin position="1048"/>
        <end position="1078"/>
    </location>
</feature>
<dbReference type="PANTHER" id="PTHR13384">
    <property type="entry name" value="G PATCH DOMAIN-CONTAINING PROTEIN 1"/>
    <property type="match status" value="1"/>
</dbReference>
<dbReference type="Pfam" id="PF07713">
    <property type="entry name" value="DUF1604"/>
    <property type="match status" value="1"/>
</dbReference>
<feature type="compositionally biased region" description="Acidic residues" evidence="2">
    <location>
        <begin position="201"/>
        <end position="211"/>
    </location>
</feature>
<dbReference type="AlphaFoldDB" id="A0AAW1AU76"/>
<feature type="compositionally biased region" description="Basic and acidic residues" evidence="2">
    <location>
        <begin position="1135"/>
        <end position="1160"/>
    </location>
</feature>
<dbReference type="GO" id="GO:0003723">
    <property type="term" value="F:RNA binding"/>
    <property type="evidence" value="ECO:0007669"/>
    <property type="project" value="TreeGrafter"/>
</dbReference>
<feature type="region of interest" description="Disordered" evidence="2">
    <location>
        <begin position="701"/>
        <end position="1209"/>
    </location>
</feature>
<feature type="compositionally biased region" description="Basic residues" evidence="2">
    <location>
        <begin position="852"/>
        <end position="883"/>
    </location>
</feature>
<feature type="compositionally biased region" description="Basic residues" evidence="2">
    <location>
        <begin position="1112"/>
        <end position="1134"/>
    </location>
</feature>
<evidence type="ECO:0000313" key="4">
    <source>
        <dbReference type="EMBL" id="KAK9392757.1"/>
    </source>
</evidence>
<evidence type="ECO:0000313" key="5">
    <source>
        <dbReference type="Proteomes" id="UP001474421"/>
    </source>
</evidence>
<accession>A0AAW1AU76</accession>
<dbReference type="InterPro" id="IPR000467">
    <property type="entry name" value="G_patch_dom"/>
</dbReference>
<feature type="compositionally biased region" description="Basic and acidic residues" evidence="2">
    <location>
        <begin position="1079"/>
        <end position="1111"/>
    </location>
</feature>
<evidence type="ECO:0000259" key="3">
    <source>
        <dbReference type="PROSITE" id="PS50174"/>
    </source>
</evidence>
<feature type="compositionally biased region" description="Low complexity" evidence="2">
    <location>
        <begin position="887"/>
        <end position="898"/>
    </location>
</feature>
<feature type="compositionally biased region" description="Basic residues" evidence="2">
    <location>
        <begin position="1019"/>
        <end position="1040"/>
    </location>
</feature>
<feature type="domain" description="G-patch" evidence="3">
    <location>
        <begin position="153"/>
        <end position="173"/>
    </location>
</feature>
<evidence type="ECO:0000256" key="2">
    <source>
        <dbReference type="SAM" id="MobiDB-lite"/>
    </source>
</evidence>
<sequence length="1209" mass="136084">MAADSSEEEDEELVSVGTPLELLEEGERIKKPVPLQDQTVKDEKGRYKRFHGAFSGGFSAGYFNTVGSKEGWAPTAFVSSRQKRAEQKILEPEDFMDEEDLSEHGIAPKEITITDAFASQSKDKIQEKARQLTGIVGPIPGATVLDEFITPAKITIGIDLLRKMGWKEGQGVGPRVKRKPRKQKPEPGVKIYGCALPPGSEDSEEEEDEYQPDNVTFAPKDVMPVDLTPKENVHGLGYKGLDPSKALFGTSEESLNVFSLDSEDLRRLGDVRHSKGRKLGITGQAFGVGALEEEDEDIYAVESFSKYDSVLKDEEPGDGLYGWTAPRPYKSKEKEKRYLGKILDGFYLASKSVAPAKSYPPPDLPRDYRPIHYFRPVIKATGENSHLVQALAESTGKLQSDTAFQSRHQKTASERREVLGETELKGPTTSVLEYLSDKDKERIQEAKQAVQQQRKADTVPQQSAYNKFQAPPVSHTPQKYQLMLGSQLATTGSADFKPFASNPEKQKRYECYLENLAHGKKDVPESCLDSGMTEWERGRERDEFSRAAVFYKTSSSILSSRFTPAKLEDDIDKVDVPRDEETNLDDKTAAAKLKMFGKLTREKFEWHPDKLLCKRFNIPDPYPESCIVGLPTVKRDKYSVFNFLTVASEPALEIQSQPMKTGVQQDNIPNKPKRSSRWDVPDKEKKEDTISEFISLARSKVDVHVQEQPPKTVEAKAKHGAGDLVPAQPSGPLTGPSEAAEEEGSRPSMDLFKAIFASSSDEKSSSEEESDAEEPVTTAPEGQPENTKPCDSSGVPLPIAKETEVFAPETFHTVTPTSKEVVNQEEFGPRLPPVAYSGTAEAVAEQKPQKIKEKHRRKEHRHKKEKKKKHKKSKHKGKHKNKKSDKNSSSDTTESKNSSSEEEKVDITPRELLRRLKNCPLIKRYRREPLRRAWSVAKIRPTSERARERAGSDFRRQERRKERKGKERRGQRKGKGKVKGKGKERGGGKGREGEGERKGKRKGKGEGWRKGKGKEREKGKGKKRSRGKKGKERRRGKKGKGREGERKGKGKKKEKGKGKERSRGKKGKERRRGKKRERERKGVEERKERKGEKERKGKGKEKEKEREGKGKEKGKKRSRGKKGKGRGKRKKRERERKGVEERKRREGKGKEKGKGKGKERGRGKKEKGKGKKRSRGKKGKGRGKERKGKKKETGKGKERSRGKKGKGEG</sequence>
<gene>
    <name evidence="4" type="ORF">NXF25_016846</name>
</gene>
<dbReference type="GO" id="GO:0005634">
    <property type="term" value="C:nucleus"/>
    <property type="evidence" value="ECO:0007669"/>
    <property type="project" value="TreeGrafter"/>
</dbReference>
<feature type="compositionally biased region" description="Basic and acidic residues" evidence="2">
    <location>
        <begin position="941"/>
        <end position="960"/>
    </location>
</feature>